<keyword evidence="1" id="KW-0810">Translation regulation</keyword>
<dbReference type="Gene3D" id="3.30.780.10">
    <property type="entry name" value="SUI1-like domain"/>
    <property type="match status" value="1"/>
</dbReference>
<comment type="caution">
    <text evidence="4">The sequence shown here is derived from an EMBL/GenBank/DDBJ whole genome shotgun (WGS) entry which is preliminary data.</text>
</comment>
<dbReference type="InterPro" id="IPR005872">
    <property type="entry name" value="SUI1_arc_bac"/>
</dbReference>
<dbReference type="PIRSF" id="PIRSF037511">
    <property type="entry name" value="Transl_init_SUI1_pro"/>
    <property type="match status" value="1"/>
</dbReference>
<dbReference type="SUPFAM" id="SSF55159">
    <property type="entry name" value="eIF1-like"/>
    <property type="match status" value="1"/>
</dbReference>
<sequence length="112" mass="12460">MKNKKQREGVVYSTNPDFEFNFGDDLEVETLAPQQQNLKIWLDRKGGNKVVSRVEGIIAKDDDLQALRKKLQNLCGSGGTAKDGEILLQGDHRDKILAFLLKEGYKAKKAGG</sequence>
<dbReference type="InterPro" id="IPR036877">
    <property type="entry name" value="SUI1_dom_sf"/>
</dbReference>
<dbReference type="CDD" id="cd11567">
    <property type="entry name" value="YciH_like"/>
    <property type="match status" value="1"/>
</dbReference>
<feature type="domain" description="SUI1" evidence="3">
    <location>
        <begin position="38"/>
        <end position="104"/>
    </location>
</feature>
<dbReference type="Pfam" id="PF01253">
    <property type="entry name" value="SUI1"/>
    <property type="match status" value="1"/>
</dbReference>
<evidence type="ECO:0000256" key="2">
    <source>
        <dbReference type="ARBA" id="ARBA00022917"/>
    </source>
</evidence>
<reference evidence="5" key="1">
    <citation type="journal article" date="2019" name="Int. J. Syst. Evol. Microbiol.">
        <title>The Global Catalogue of Microorganisms (GCM) 10K type strain sequencing project: providing services to taxonomists for standard genome sequencing and annotation.</title>
        <authorList>
            <consortium name="The Broad Institute Genomics Platform"/>
            <consortium name="The Broad Institute Genome Sequencing Center for Infectious Disease"/>
            <person name="Wu L."/>
            <person name="Ma J."/>
        </authorList>
    </citation>
    <scope>NUCLEOTIDE SEQUENCE [LARGE SCALE GENOMIC DNA]</scope>
    <source>
        <strain evidence="5">KCTC 52344</strain>
    </source>
</reference>
<keyword evidence="2" id="KW-0648">Protein biosynthesis</keyword>
<evidence type="ECO:0000313" key="5">
    <source>
        <dbReference type="Proteomes" id="UP001597510"/>
    </source>
</evidence>
<keyword evidence="4" id="KW-0396">Initiation factor</keyword>
<accession>A0ABW5J291</accession>
<dbReference type="EMBL" id="JBHULC010000003">
    <property type="protein sequence ID" value="MFD2519780.1"/>
    <property type="molecule type" value="Genomic_DNA"/>
</dbReference>
<keyword evidence="5" id="KW-1185">Reference proteome</keyword>
<evidence type="ECO:0000256" key="1">
    <source>
        <dbReference type="ARBA" id="ARBA00022845"/>
    </source>
</evidence>
<organism evidence="4 5">
    <name type="scientific">Emticicia soli</name>
    <dbReference type="NCBI Taxonomy" id="2027878"/>
    <lineage>
        <taxon>Bacteria</taxon>
        <taxon>Pseudomonadati</taxon>
        <taxon>Bacteroidota</taxon>
        <taxon>Cytophagia</taxon>
        <taxon>Cytophagales</taxon>
        <taxon>Leadbetterellaceae</taxon>
        <taxon>Emticicia</taxon>
    </lineage>
</organism>
<evidence type="ECO:0000313" key="4">
    <source>
        <dbReference type="EMBL" id="MFD2519780.1"/>
    </source>
</evidence>
<protein>
    <submittedName>
        <fullName evidence="4">Translation initiation factor</fullName>
    </submittedName>
</protein>
<dbReference type="GO" id="GO:0003743">
    <property type="term" value="F:translation initiation factor activity"/>
    <property type="evidence" value="ECO:0007669"/>
    <property type="project" value="UniProtKB-KW"/>
</dbReference>
<dbReference type="InterPro" id="IPR001950">
    <property type="entry name" value="SUI1"/>
</dbReference>
<dbReference type="RefSeq" id="WP_340236364.1">
    <property type="nucleotide sequence ID" value="NZ_JBBEWC010000006.1"/>
</dbReference>
<gene>
    <name evidence="4" type="ORF">ACFSR2_02720</name>
</gene>
<evidence type="ECO:0000259" key="3">
    <source>
        <dbReference type="PROSITE" id="PS50296"/>
    </source>
</evidence>
<name>A0ABW5J291_9BACT</name>
<proteinExistence type="predicted"/>
<dbReference type="Proteomes" id="UP001597510">
    <property type="component" value="Unassembled WGS sequence"/>
</dbReference>
<dbReference type="PROSITE" id="PS50296">
    <property type="entry name" value="SUI1"/>
    <property type="match status" value="1"/>
</dbReference>